<dbReference type="InterPro" id="IPR036388">
    <property type="entry name" value="WH-like_DNA-bd_sf"/>
</dbReference>
<reference evidence="7" key="1">
    <citation type="journal article" date="2015" name="Nature">
        <title>Complex archaea that bridge the gap between prokaryotes and eukaryotes.</title>
        <authorList>
            <person name="Spang A."/>
            <person name="Saw J.H."/>
            <person name="Jorgensen S.L."/>
            <person name="Zaremba-Niedzwiedzka K."/>
            <person name="Martijn J."/>
            <person name="Lind A.E."/>
            <person name="van Eijk R."/>
            <person name="Schleper C."/>
            <person name="Guy L."/>
            <person name="Ettema T.J."/>
        </authorList>
    </citation>
    <scope>NUCLEOTIDE SEQUENCE</scope>
</reference>
<dbReference type="Gene3D" id="1.10.10.10">
    <property type="entry name" value="Winged helix-like DNA-binding domain superfamily/Winged helix DNA-binding domain"/>
    <property type="match status" value="1"/>
</dbReference>
<dbReference type="GO" id="GO:0016987">
    <property type="term" value="F:sigma factor activity"/>
    <property type="evidence" value="ECO:0007669"/>
    <property type="project" value="UniProtKB-KW"/>
</dbReference>
<dbReference type="Pfam" id="PF04542">
    <property type="entry name" value="Sigma70_r2"/>
    <property type="match status" value="1"/>
</dbReference>
<evidence type="ECO:0000256" key="4">
    <source>
        <dbReference type="ARBA" id="ARBA00023125"/>
    </source>
</evidence>
<dbReference type="PANTHER" id="PTHR43133">
    <property type="entry name" value="RNA POLYMERASE ECF-TYPE SIGMA FACTO"/>
    <property type="match status" value="1"/>
</dbReference>
<dbReference type="GO" id="GO:0003677">
    <property type="term" value="F:DNA binding"/>
    <property type="evidence" value="ECO:0007669"/>
    <property type="project" value="UniProtKB-KW"/>
</dbReference>
<proteinExistence type="inferred from homology"/>
<dbReference type="InterPro" id="IPR007627">
    <property type="entry name" value="RNA_pol_sigma70_r2"/>
</dbReference>
<evidence type="ECO:0000259" key="6">
    <source>
        <dbReference type="Pfam" id="PF04542"/>
    </source>
</evidence>
<name>A0A0F9F6Z8_9ZZZZ</name>
<gene>
    <name evidence="7" type="ORF">LCGC14_2341620</name>
</gene>
<dbReference type="AlphaFoldDB" id="A0A0F9F6Z8"/>
<accession>A0A0F9F6Z8</accession>
<organism evidence="7">
    <name type="scientific">marine sediment metagenome</name>
    <dbReference type="NCBI Taxonomy" id="412755"/>
    <lineage>
        <taxon>unclassified sequences</taxon>
        <taxon>metagenomes</taxon>
        <taxon>ecological metagenomes</taxon>
    </lineage>
</organism>
<sequence length="194" mass="23047">MSEFSVEEIIEGIKAKDNCVLQYIYKNHYPSVHHFIITNSGSSDDAKDIFQESIIVIYRKVKEQQHFLLNSSFKTFIYSIARNLWLKHLRAIKQQGQKIQDQQTYLELKEEPFKVGNDDLKMSLYQKYFKLLPEDCQNILKLTARDIPQKEIAQALNFKSEGYVKKRKHNCKDKLIEMIKQDPRYPDLWDEPDN</sequence>
<comment type="caution">
    <text evidence="7">The sequence shown here is derived from an EMBL/GenBank/DDBJ whole genome shotgun (WGS) entry which is preliminary data.</text>
</comment>
<dbReference type="InterPro" id="IPR014284">
    <property type="entry name" value="RNA_pol_sigma-70_dom"/>
</dbReference>
<keyword evidence="3" id="KW-0731">Sigma factor</keyword>
<comment type="similarity">
    <text evidence="1">Belongs to the sigma-70 factor family. ECF subfamily.</text>
</comment>
<dbReference type="SUPFAM" id="SSF88659">
    <property type="entry name" value="Sigma3 and sigma4 domains of RNA polymerase sigma factors"/>
    <property type="match status" value="1"/>
</dbReference>
<keyword evidence="5" id="KW-0804">Transcription</keyword>
<evidence type="ECO:0000256" key="2">
    <source>
        <dbReference type="ARBA" id="ARBA00023015"/>
    </source>
</evidence>
<dbReference type="PANTHER" id="PTHR43133:SF8">
    <property type="entry name" value="RNA POLYMERASE SIGMA FACTOR HI_1459-RELATED"/>
    <property type="match status" value="1"/>
</dbReference>
<evidence type="ECO:0000313" key="7">
    <source>
        <dbReference type="EMBL" id="KKL46832.1"/>
    </source>
</evidence>
<dbReference type="SUPFAM" id="SSF88946">
    <property type="entry name" value="Sigma2 domain of RNA polymerase sigma factors"/>
    <property type="match status" value="1"/>
</dbReference>
<dbReference type="InterPro" id="IPR039425">
    <property type="entry name" value="RNA_pol_sigma-70-like"/>
</dbReference>
<dbReference type="NCBIfam" id="TIGR02937">
    <property type="entry name" value="sigma70-ECF"/>
    <property type="match status" value="1"/>
</dbReference>
<keyword evidence="4" id="KW-0238">DNA-binding</keyword>
<dbReference type="InterPro" id="IPR013325">
    <property type="entry name" value="RNA_pol_sigma_r2"/>
</dbReference>
<dbReference type="InterPro" id="IPR013324">
    <property type="entry name" value="RNA_pol_sigma_r3/r4-like"/>
</dbReference>
<evidence type="ECO:0000256" key="5">
    <source>
        <dbReference type="ARBA" id="ARBA00023163"/>
    </source>
</evidence>
<keyword evidence="2" id="KW-0805">Transcription regulation</keyword>
<feature type="domain" description="RNA polymerase sigma-70 region 2" evidence="6">
    <location>
        <begin position="24"/>
        <end position="91"/>
    </location>
</feature>
<dbReference type="EMBL" id="LAZR01033891">
    <property type="protein sequence ID" value="KKL46832.1"/>
    <property type="molecule type" value="Genomic_DNA"/>
</dbReference>
<dbReference type="GO" id="GO:0006352">
    <property type="term" value="P:DNA-templated transcription initiation"/>
    <property type="evidence" value="ECO:0007669"/>
    <property type="project" value="InterPro"/>
</dbReference>
<dbReference type="Gene3D" id="1.10.1740.10">
    <property type="match status" value="1"/>
</dbReference>
<protein>
    <recommendedName>
        <fullName evidence="6">RNA polymerase sigma-70 region 2 domain-containing protein</fullName>
    </recommendedName>
</protein>
<evidence type="ECO:0000256" key="1">
    <source>
        <dbReference type="ARBA" id="ARBA00010641"/>
    </source>
</evidence>
<evidence type="ECO:0000256" key="3">
    <source>
        <dbReference type="ARBA" id="ARBA00023082"/>
    </source>
</evidence>